<protein>
    <submittedName>
        <fullName evidence="6">Inner membrane protein</fullName>
    </submittedName>
</protein>
<dbReference type="RefSeq" id="WP_035598812.1">
    <property type="nucleotide sequence ID" value="NZ_ARYM01000012.1"/>
</dbReference>
<dbReference type="PANTHER" id="PTHR35371:SF1">
    <property type="entry name" value="BLR7753 PROTEIN"/>
    <property type="match status" value="1"/>
</dbReference>
<name>A0A062VD91_9PROT</name>
<proteinExistence type="predicted"/>
<reference evidence="6 7" key="1">
    <citation type="journal article" date="2014" name="Antonie Van Leeuwenhoek">
        <title>Hyphomonas beringensis sp. nov. and Hyphomonas chukchiensis sp. nov., isolated from surface seawater of the Bering Sea and Chukchi Sea.</title>
        <authorList>
            <person name="Li C."/>
            <person name="Lai Q."/>
            <person name="Li G."/>
            <person name="Dong C."/>
            <person name="Wang J."/>
            <person name="Liao Y."/>
            <person name="Shao Z."/>
        </authorList>
    </citation>
    <scope>NUCLEOTIDE SEQUENCE [LARGE SCALE GENOMIC DNA]</scope>
    <source>
        <strain evidence="6 7">PS728</strain>
    </source>
</reference>
<comment type="subcellular location">
    <subcellularLocation>
        <location evidence="1">Membrane</location>
    </subcellularLocation>
</comment>
<comment type="caution">
    <text evidence="6">The sequence shown here is derived from an EMBL/GenBank/DDBJ whole genome shotgun (WGS) entry which is preliminary data.</text>
</comment>
<dbReference type="PATRIC" id="fig|1280954.3.peg.2373"/>
<gene>
    <name evidence="6" type="ORF">HPO_11714</name>
</gene>
<dbReference type="InterPro" id="IPR001129">
    <property type="entry name" value="Membr-assoc_MAPEG"/>
</dbReference>
<feature type="transmembrane region" description="Helical" evidence="5">
    <location>
        <begin position="61"/>
        <end position="78"/>
    </location>
</feature>
<dbReference type="SUPFAM" id="SSF161084">
    <property type="entry name" value="MAPEG domain-like"/>
    <property type="match status" value="1"/>
</dbReference>
<keyword evidence="2 5" id="KW-0812">Transmembrane</keyword>
<accession>A0A062VD91</accession>
<dbReference type="InterPro" id="IPR023352">
    <property type="entry name" value="MAPEG-like_dom_sf"/>
</dbReference>
<dbReference type="Pfam" id="PF01124">
    <property type="entry name" value="MAPEG"/>
    <property type="match status" value="1"/>
</dbReference>
<dbReference type="Proteomes" id="UP000027100">
    <property type="component" value="Unassembled WGS sequence"/>
</dbReference>
<organism evidence="6 7">
    <name type="scientific">Hyphomonas polymorpha PS728</name>
    <dbReference type="NCBI Taxonomy" id="1280954"/>
    <lineage>
        <taxon>Bacteria</taxon>
        <taxon>Pseudomonadati</taxon>
        <taxon>Pseudomonadota</taxon>
        <taxon>Alphaproteobacteria</taxon>
        <taxon>Hyphomonadales</taxon>
        <taxon>Hyphomonadaceae</taxon>
        <taxon>Hyphomonas</taxon>
    </lineage>
</organism>
<keyword evidence="4 5" id="KW-0472">Membrane</keyword>
<feature type="transmembrane region" description="Helical" evidence="5">
    <location>
        <begin position="112"/>
        <end position="133"/>
    </location>
</feature>
<evidence type="ECO:0000256" key="3">
    <source>
        <dbReference type="ARBA" id="ARBA00022989"/>
    </source>
</evidence>
<evidence type="ECO:0000256" key="1">
    <source>
        <dbReference type="ARBA" id="ARBA00004370"/>
    </source>
</evidence>
<sequence length="142" mass="15115">MTVELLAALIVIALGLVQVILQAIEFRRVHGVPYANTAQDAPPAEPDSLLLGRLTRALRNLHETLPFFLGVVIILALMDHSTAATRISALIFAGARVVYLPLYAMGVPYLRGLVWTVSFAALIALVASALSAADWAGLLASL</sequence>
<dbReference type="GO" id="GO:0016020">
    <property type="term" value="C:membrane"/>
    <property type="evidence" value="ECO:0007669"/>
    <property type="project" value="UniProtKB-SubCell"/>
</dbReference>
<evidence type="ECO:0000256" key="2">
    <source>
        <dbReference type="ARBA" id="ARBA00022692"/>
    </source>
</evidence>
<evidence type="ECO:0000256" key="5">
    <source>
        <dbReference type="SAM" id="Phobius"/>
    </source>
</evidence>
<feature type="transmembrane region" description="Helical" evidence="5">
    <location>
        <begin position="6"/>
        <end position="24"/>
    </location>
</feature>
<dbReference type="AlphaFoldDB" id="A0A062VD91"/>
<evidence type="ECO:0000256" key="4">
    <source>
        <dbReference type="ARBA" id="ARBA00023136"/>
    </source>
</evidence>
<evidence type="ECO:0000313" key="7">
    <source>
        <dbReference type="Proteomes" id="UP000027100"/>
    </source>
</evidence>
<evidence type="ECO:0000313" key="6">
    <source>
        <dbReference type="EMBL" id="KCZ98268.1"/>
    </source>
</evidence>
<keyword evidence="3 5" id="KW-1133">Transmembrane helix</keyword>
<dbReference type="Gene3D" id="1.20.120.550">
    <property type="entry name" value="Membrane associated eicosanoid/glutathione metabolism-like domain"/>
    <property type="match status" value="1"/>
</dbReference>
<dbReference type="eggNOG" id="COG3686">
    <property type="taxonomic scope" value="Bacteria"/>
</dbReference>
<dbReference type="PANTHER" id="PTHR35371">
    <property type="entry name" value="INNER MEMBRANE PROTEIN"/>
    <property type="match status" value="1"/>
</dbReference>
<feature type="transmembrane region" description="Helical" evidence="5">
    <location>
        <begin position="84"/>
        <end position="105"/>
    </location>
</feature>
<dbReference type="EMBL" id="ARYM01000012">
    <property type="protein sequence ID" value="KCZ98268.1"/>
    <property type="molecule type" value="Genomic_DNA"/>
</dbReference>
<dbReference type="OrthoDB" id="7743618at2"/>
<keyword evidence="7" id="KW-1185">Reference proteome</keyword>